<accession>A0ABV6VP51</accession>
<name>A0ABV6VP51_9ACTN</name>
<proteinExistence type="predicted"/>
<gene>
    <name evidence="1" type="ORF">ACEZDE_02335</name>
</gene>
<evidence type="ECO:0000313" key="2">
    <source>
        <dbReference type="Proteomes" id="UP001592531"/>
    </source>
</evidence>
<protein>
    <submittedName>
        <fullName evidence="1">Uncharacterized protein</fullName>
    </submittedName>
</protein>
<dbReference type="EMBL" id="JBHFAB010000002">
    <property type="protein sequence ID" value="MFC1415487.1"/>
    <property type="molecule type" value="Genomic_DNA"/>
</dbReference>
<dbReference type="Proteomes" id="UP001592531">
    <property type="component" value="Unassembled WGS sequence"/>
</dbReference>
<evidence type="ECO:0000313" key="1">
    <source>
        <dbReference type="EMBL" id="MFC1415487.1"/>
    </source>
</evidence>
<keyword evidence="2" id="KW-1185">Reference proteome</keyword>
<dbReference type="RefSeq" id="WP_380531321.1">
    <property type="nucleotide sequence ID" value="NZ_JBHFAB010000002.1"/>
</dbReference>
<sequence>MTTNAGTVRIGARPEAEVRQAQAELEAAAARPRRQTALTRGALAGYAWATGRAGAAPVTGAVSTGPPDLADLTAEIDASVVQLAQQAQRRAPRDYVRGVHDALSWVCAHTDDRP</sequence>
<reference evidence="1 2" key="1">
    <citation type="submission" date="2024-09" db="EMBL/GenBank/DDBJ databases">
        <authorList>
            <person name="Lee S.D."/>
        </authorList>
    </citation>
    <scope>NUCLEOTIDE SEQUENCE [LARGE SCALE GENOMIC DNA]</scope>
    <source>
        <strain evidence="1 2">N8-3</strain>
    </source>
</reference>
<comment type="caution">
    <text evidence="1">The sequence shown here is derived from an EMBL/GenBank/DDBJ whole genome shotgun (WGS) entry which is preliminary data.</text>
</comment>
<organism evidence="1 2">
    <name type="scientific">Streptacidiphilus cavernicola</name>
    <dbReference type="NCBI Taxonomy" id="3342716"/>
    <lineage>
        <taxon>Bacteria</taxon>
        <taxon>Bacillati</taxon>
        <taxon>Actinomycetota</taxon>
        <taxon>Actinomycetes</taxon>
        <taxon>Kitasatosporales</taxon>
        <taxon>Streptomycetaceae</taxon>
        <taxon>Streptacidiphilus</taxon>
    </lineage>
</organism>